<proteinExistence type="predicted"/>
<evidence type="ECO:0000313" key="2">
    <source>
        <dbReference type="Proteomes" id="UP000004454"/>
    </source>
</evidence>
<organism evidence="1 2">
    <name type="scientific">Escherichia coli 97.0246</name>
    <dbReference type="NCBI Taxonomy" id="869670"/>
    <lineage>
        <taxon>Bacteria</taxon>
        <taxon>Pseudomonadati</taxon>
        <taxon>Pseudomonadota</taxon>
        <taxon>Gammaproteobacteria</taxon>
        <taxon>Enterobacterales</taxon>
        <taxon>Enterobacteriaceae</taxon>
        <taxon>Escherichia</taxon>
    </lineage>
</organism>
<dbReference type="EMBL" id="AEZJ02000036">
    <property type="protein sequence ID" value="EIG91308.1"/>
    <property type="molecule type" value="Genomic_DNA"/>
</dbReference>
<sequence>MELVKSGVAGNPGRVTEMDNAAERLANGIQAPEKFQT</sequence>
<reference evidence="1 2" key="1">
    <citation type="submission" date="2011-12" db="EMBL/GenBank/DDBJ databases">
        <authorList>
            <person name="Brinkac L."/>
            <person name="Radune D."/>
            <person name="Sanka R."/>
            <person name="Selengut J."/>
            <person name="DebRoy C."/>
            <person name="Feng P."/>
            <person name="Fratamico P.M."/>
            <person name="Kapur V."/>
            <person name="Kariyawasam S."/>
            <person name="Losada L."/>
            <person name="Nierman W.C."/>
            <person name="Nelson K."/>
        </authorList>
    </citation>
    <scope>NUCLEOTIDE SEQUENCE [LARGE SCALE GENOMIC DNA]</scope>
    <source>
        <strain evidence="1 2">97.0246</strain>
    </source>
</reference>
<evidence type="ECO:0000313" key="1">
    <source>
        <dbReference type="EMBL" id="EIG91308.1"/>
    </source>
</evidence>
<name>A0A8E0KT44_ECOLX</name>
<accession>A0A8E0KT44</accession>
<comment type="caution">
    <text evidence="1">The sequence shown here is derived from an EMBL/GenBank/DDBJ whole genome shotgun (WGS) entry which is preliminary data.</text>
</comment>
<dbReference type="AlphaFoldDB" id="A0A8E0KT44"/>
<protein>
    <submittedName>
        <fullName evidence="1">Uncharacterized protein</fullName>
    </submittedName>
</protein>
<gene>
    <name evidence="1" type="ORF">EC970246_0432</name>
</gene>
<dbReference type="Proteomes" id="UP000004454">
    <property type="component" value="Unassembled WGS sequence"/>
</dbReference>